<dbReference type="AlphaFoldDB" id="A0A9P6DRT3"/>
<dbReference type="EMBL" id="MU129051">
    <property type="protein sequence ID" value="KAF9508748.1"/>
    <property type="molecule type" value="Genomic_DNA"/>
</dbReference>
<reference evidence="2" key="1">
    <citation type="journal article" date="2020" name="Nat. Commun.">
        <title>Large-scale genome sequencing of mycorrhizal fungi provides insights into the early evolution of symbiotic traits.</title>
        <authorList>
            <person name="Miyauchi S."/>
            <person name="Kiss E."/>
            <person name="Kuo A."/>
            <person name="Drula E."/>
            <person name="Kohler A."/>
            <person name="Sanchez-Garcia M."/>
            <person name="Morin E."/>
            <person name="Andreopoulos B."/>
            <person name="Barry K.W."/>
            <person name="Bonito G."/>
            <person name="Buee M."/>
            <person name="Carver A."/>
            <person name="Chen C."/>
            <person name="Cichocki N."/>
            <person name="Clum A."/>
            <person name="Culley D."/>
            <person name="Crous P.W."/>
            <person name="Fauchery L."/>
            <person name="Girlanda M."/>
            <person name="Hayes R.D."/>
            <person name="Keri Z."/>
            <person name="LaButti K."/>
            <person name="Lipzen A."/>
            <person name="Lombard V."/>
            <person name="Magnuson J."/>
            <person name="Maillard F."/>
            <person name="Murat C."/>
            <person name="Nolan M."/>
            <person name="Ohm R.A."/>
            <person name="Pangilinan J."/>
            <person name="Pereira M.F."/>
            <person name="Perotto S."/>
            <person name="Peter M."/>
            <person name="Pfister S."/>
            <person name="Riley R."/>
            <person name="Sitrit Y."/>
            <person name="Stielow J.B."/>
            <person name="Szollosi G."/>
            <person name="Zifcakova L."/>
            <person name="Stursova M."/>
            <person name="Spatafora J.W."/>
            <person name="Tedersoo L."/>
            <person name="Vaario L.M."/>
            <person name="Yamada A."/>
            <person name="Yan M."/>
            <person name="Wang P."/>
            <person name="Xu J."/>
            <person name="Bruns T."/>
            <person name="Baldrian P."/>
            <person name="Vilgalys R."/>
            <person name="Dunand C."/>
            <person name="Henrissat B."/>
            <person name="Grigoriev I.V."/>
            <person name="Hibbett D."/>
            <person name="Nagy L.G."/>
            <person name="Martin F.M."/>
        </authorList>
    </citation>
    <scope>NUCLEOTIDE SEQUENCE</scope>
    <source>
        <strain evidence="2">UP504</strain>
    </source>
</reference>
<evidence type="ECO:0000313" key="3">
    <source>
        <dbReference type="Proteomes" id="UP000886523"/>
    </source>
</evidence>
<organism evidence="2 3">
    <name type="scientific">Hydnum rufescens UP504</name>
    <dbReference type="NCBI Taxonomy" id="1448309"/>
    <lineage>
        <taxon>Eukaryota</taxon>
        <taxon>Fungi</taxon>
        <taxon>Dikarya</taxon>
        <taxon>Basidiomycota</taxon>
        <taxon>Agaricomycotina</taxon>
        <taxon>Agaricomycetes</taxon>
        <taxon>Cantharellales</taxon>
        <taxon>Hydnaceae</taxon>
        <taxon>Hydnum</taxon>
    </lineage>
</organism>
<proteinExistence type="predicted"/>
<gene>
    <name evidence="2" type="ORF">BS47DRAFT_1365741</name>
</gene>
<feature type="region of interest" description="Disordered" evidence="1">
    <location>
        <begin position="120"/>
        <end position="139"/>
    </location>
</feature>
<dbReference type="Proteomes" id="UP000886523">
    <property type="component" value="Unassembled WGS sequence"/>
</dbReference>
<comment type="caution">
    <text evidence="2">The sequence shown here is derived from an EMBL/GenBank/DDBJ whole genome shotgun (WGS) entry which is preliminary data.</text>
</comment>
<feature type="compositionally biased region" description="Pro residues" evidence="1">
    <location>
        <begin position="74"/>
        <end position="88"/>
    </location>
</feature>
<evidence type="ECO:0000256" key="1">
    <source>
        <dbReference type="SAM" id="MobiDB-lite"/>
    </source>
</evidence>
<name>A0A9P6DRT3_9AGAM</name>
<accession>A0A9P6DRT3</accession>
<keyword evidence="3" id="KW-1185">Reference proteome</keyword>
<sequence>MCKAELGDFHDYNWPKLEYFGGMELKVYQLSIYMKHISTRMTKNRNHTPAAVAAGTFSLHETPLKPTQTRSEPPGSPAPECLHPPQPPIKYDTTHLLEQVCGILSAFFHFETPPKAAEMKARAKHGHMQAPESPAPEHP</sequence>
<evidence type="ECO:0000313" key="2">
    <source>
        <dbReference type="EMBL" id="KAF9508748.1"/>
    </source>
</evidence>
<feature type="region of interest" description="Disordered" evidence="1">
    <location>
        <begin position="55"/>
        <end position="89"/>
    </location>
</feature>
<protein>
    <submittedName>
        <fullName evidence="2">Uncharacterized protein</fullName>
    </submittedName>
</protein>